<dbReference type="GO" id="GO:0003720">
    <property type="term" value="F:telomerase activity"/>
    <property type="evidence" value="ECO:0007669"/>
    <property type="project" value="InterPro"/>
</dbReference>
<evidence type="ECO:0000259" key="2">
    <source>
        <dbReference type="Pfam" id="PF21399"/>
    </source>
</evidence>
<comment type="caution">
    <text evidence="3">The sequence shown here is derived from an EMBL/GenBank/DDBJ whole genome shotgun (WGS) entry which is preliminary data.</text>
</comment>
<feature type="domain" description="Telomerase reverse transcriptase C-terminal extension" evidence="2">
    <location>
        <begin position="1"/>
        <end position="94"/>
    </location>
</feature>
<dbReference type="AlphaFoldDB" id="A0AAD6YRX2"/>
<keyword evidence="1" id="KW-0695">RNA-directed DNA polymerase</keyword>
<dbReference type="GO" id="GO:0000781">
    <property type="term" value="C:chromosome, telomeric region"/>
    <property type="evidence" value="ECO:0007669"/>
    <property type="project" value="UniProtKB-SubCell"/>
</dbReference>
<dbReference type="EMBL" id="JARJCW010000003">
    <property type="protein sequence ID" value="KAJ7227317.1"/>
    <property type="molecule type" value="Genomic_DNA"/>
</dbReference>
<keyword evidence="1" id="KW-0460">Magnesium</keyword>
<keyword evidence="1" id="KW-0158">Chromosome</keyword>
<organism evidence="3 4">
    <name type="scientific">Mycena pura</name>
    <dbReference type="NCBI Taxonomy" id="153505"/>
    <lineage>
        <taxon>Eukaryota</taxon>
        <taxon>Fungi</taxon>
        <taxon>Dikarya</taxon>
        <taxon>Basidiomycota</taxon>
        <taxon>Agaricomycotina</taxon>
        <taxon>Agaricomycetes</taxon>
        <taxon>Agaricomycetidae</taxon>
        <taxon>Agaricales</taxon>
        <taxon>Marasmiineae</taxon>
        <taxon>Mycenaceae</taxon>
        <taxon>Mycena</taxon>
    </lineage>
</organism>
<dbReference type="PANTHER" id="PTHR12066:SF0">
    <property type="entry name" value="TELOMERASE REVERSE TRANSCRIPTASE"/>
    <property type="match status" value="1"/>
</dbReference>
<gene>
    <name evidence="3" type="ORF">GGX14DRAFT_347886</name>
</gene>
<keyword evidence="1" id="KW-0808">Transferase</keyword>
<proteinExistence type="inferred from homology"/>
<evidence type="ECO:0000313" key="3">
    <source>
        <dbReference type="EMBL" id="KAJ7227317.1"/>
    </source>
</evidence>
<evidence type="ECO:0000313" key="4">
    <source>
        <dbReference type="Proteomes" id="UP001219525"/>
    </source>
</evidence>
<dbReference type="GO" id="GO:0042162">
    <property type="term" value="F:telomeric DNA binding"/>
    <property type="evidence" value="ECO:0007669"/>
    <property type="project" value="TreeGrafter"/>
</dbReference>
<name>A0AAD6YRX2_9AGAR</name>
<keyword evidence="1" id="KW-0479">Metal-binding</keyword>
<dbReference type="GO" id="GO:0000333">
    <property type="term" value="C:telomerase catalytic core complex"/>
    <property type="evidence" value="ECO:0007669"/>
    <property type="project" value="TreeGrafter"/>
</dbReference>
<dbReference type="Pfam" id="PF21399">
    <property type="entry name" value="TERT_C"/>
    <property type="match status" value="1"/>
</dbReference>
<dbReference type="EC" id="2.7.7.49" evidence="1"/>
<comment type="catalytic activity">
    <reaction evidence="1">
        <text>DNA(n) + a 2'-deoxyribonucleoside 5'-triphosphate = DNA(n+1) + diphosphate</text>
        <dbReference type="Rhea" id="RHEA:22508"/>
        <dbReference type="Rhea" id="RHEA-COMP:17339"/>
        <dbReference type="Rhea" id="RHEA-COMP:17340"/>
        <dbReference type="ChEBI" id="CHEBI:33019"/>
        <dbReference type="ChEBI" id="CHEBI:61560"/>
        <dbReference type="ChEBI" id="CHEBI:173112"/>
        <dbReference type="EC" id="2.7.7.49"/>
    </reaction>
</comment>
<comment type="function">
    <text evidence="1">Telomerase is a ribonucleoprotein enzyme essential for the replication of chromosome termini in most eukaryotes. It elongates telomeres. It is a reverse transcriptase that adds simple sequence repeats to chromosome ends by copying a template sequence within the RNA component of the enzyme.</text>
</comment>
<accession>A0AAD6YRX2</accession>
<dbReference type="GO" id="GO:0070034">
    <property type="term" value="F:telomerase RNA binding"/>
    <property type="evidence" value="ECO:0007669"/>
    <property type="project" value="TreeGrafter"/>
</dbReference>
<dbReference type="InterPro" id="IPR003545">
    <property type="entry name" value="Telomerase_RT"/>
</dbReference>
<dbReference type="Proteomes" id="UP001219525">
    <property type="component" value="Unassembled WGS sequence"/>
</dbReference>
<sequence length="128" mass="14748">MYQNCLLSALKMDCYIRDWGLDTKKHAPFLRDTVQQMISYASTSIRNRARTQFARSHGGRSDTQRGAVTWLGMHAFHAALSRKAARYSLLLKWLQSVLKQPLNRRYARRFKSVTAEGLATIAPIYTRL</sequence>
<comment type="subcellular location">
    <subcellularLocation>
        <location evidence="1">Nucleus</location>
    </subcellularLocation>
    <subcellularLocation>
        <location evidence="1">Chromosome</location>
        <location evidence="1">Telomere</location>
    </subcellularLocation>
</comment>
<dbReference type="PANTHER" id="PTHR12066">
    <property type="entry name" value="TELOMERASE REVERSE TRANSCRIPTASE"/>
    <property type="match status" value="1"/>
</dbReference>
<dbReference type="GO" id="GO:0007004">
    <property type="term" value="P:telomere maintenance via telomerase"/>
    <property type="evidence" value="ECO:0007669"/>
    <property type="project" value="TreeGrafter"/>
</dbReference>
<reference evidence="3" key="1">
    <citation type="submission" date="2023-03" db="EMBL/GenBank/DDBJ databases">
        <title>Massive genome expansion in bonnet fungi (Mycena s.s.) driven by repeated elements and novel gene families across ecological guilds.</title>
        <authorList>
            <consortium name="Lawrence Berkeley National Laboratory"/>
            <person name="Harder C.B."/>
            <person name="Miyauchi S."/>
            <person name="Viragh M."/>
            <person name="Kuo A."/>
            <person name="Thoen E."/>
            <person name="Andreopoulos B."/>
            <person name="Lu D."/>
            <person name="Skrede I."/>
            <person name="Drula E."/>
            <person name="Henrissat B."/>
            <person name="Morin E."/>
            <person name="Kohler A."/>
            <person name="Barry K."/>
            <person name="LaButti K."/>
            <person name="Morin E."/>
            <person name="Salamov A."/>
            <person name="Lipzen A."/>
            <person name="Mereny Z."/>
            <person name="Hegedus B."/>
            <person name="Baldrian P."/>
            <person name="Stursova M."/>
            <person name="Weitz H."/>
            <person name="Taylor A."/>
            <person name="Grigoriev I.V."/>
            <person name="Nagy L.G."/>
            <person name="Martin F."/>
            <person name="Kauserud H."/>
        </authorList>
    </citation>
    <scope>NUCLEOTIDE SEQUENCE</scope>
    <source>
        <strain evidence="3">9144</strain>
    </source>
</reference>
<keyword evidence="1" id="KW-0548">Nucleotidyltransferase</keyword>
<keyword evidence="4" id="KW-1185">Reference proteome</keyword>
<dbReference type="InterPro" id="IPR049139">
    <property type="entry name" value="TERT_C"/>
</dbReference>
<comment type="similarity">
    <text evidence="1">Belongs to the reverse transcriptase family. Telomerase subfamily.</text>
</comment>
<dbReference type="GO" id="GO:0046872">
    <property type="term" value="F:metal ion binding"/>
    <property type="evidence" value="ECO:0007669"/>
    <property type="project" value="UniProtKB-KW"/>
</dbReference>
<protein>
    <recommendedName>
        <fullName evidence="1">Telomerase reverse transcriptase</fullName>
        <ecNumber evidence="1">2.7.7.49</ecNumber>
    </recommendedName>
    <alternativeName>
        <fullName evidence="1">Telomerase catalytic subunit</fullName>
    </alternativeName>
</protein>
<dbReference type="Gene3D" id="1.10.357.90">
    <property type="match status" value="1"/>
</dbReference>
<keyword evidence="1" id="KW-0779">Telomere</keyword>
<keyword evidence="1" id="KW-0539">Nucleus</keyword>
<evidence type="ECO:0000256" key="1">
    <source>
        <dbReference type="RuleBase" id="RU365061"/>
    </source>
</evidence>